<dbReference type="InterPro" id="IPR019734">
    <property type="entry name" value="TPR_rpt"/>
</dbReference>
<dbReference type="InParanoid" id="W7XFM3"/>
<dbReference type="GeneID" id="24440575"/>
<dbReference type="SMART" id="SM00028">
    <property type="entry name" value="TPR"/>
    <property type="match status" value="3"/>
</dbReference>
<dbReference type="OMA" id="PYVWFLL"/>
<dbReference type="OrthoDB" id="1914839at2759"/>
<dbReference type="RefSeq" id="XP_012655859.1">
    <property type="nucleotide sequence ID" value="XM_012800405.1"/>
</dbReference>
<protein>
    <submittedName>
        <fullName evidence="4">Tetratricopeptide repeat protein</fullName>
    </submittedName>
</protein>
<keyword evidence="5" id="KW-1185">Reference proteome</keyword>
<dbReference type="STRING" id="312017.W7XFM3"/>
<dbReference type="Gene3D" id="1.25.40.10">
    <property type="entry name" value="Tetratricopeptide repeat domain"/>
    <property type="match status" value="2"/>
</dbReference>
<evidence type="ECO:0000256" key="2">
    <source>
        <dbReference type="ARBA" id="ARBA00022803"/>
    </source>
</evidence>
<dbReference type="InterPro" id="IPR011990">
    <property type="entry name" value="TPR-like_helical_dom_sf"/>
</dbReference>
<dbReference type="InterPro" id="IPR051685">
    <property type="entry name" value="Ycf3/AcsC/BcsC/TPR_MFPF"/>
</dbReference>
<dbReference type="Pfam" id="PF14559">
    <property type="entry name" value="TPR_19"/>
    <property type="match status" value="1"/>
</dbReference>
<dbReference type="SUPFAM" id="SSF48452">
    <property type="entry name" value="TPR-like"/>
    <property type="match status" value="1"/>
</dbReference>
<dbReference type="EMBL" id="GG662407">
    <property type="protein sequence ID" value="EWS71614.1"/>
    <property type="molecule type" value="Genomic_DNA"/>
</dbReference>
<sequence length="332" mass="38332">MEESKGVQFFDVESFPPQKLFELAEENFVKVNYADAEYYYQLCIQKDPEQEEAVSQYAECLKTQGKFEQSIEVLKKAIERRFNQTGAHGGDYKKYLQLAELMDGEESIKLYEQGIKLIQEGVMNGTLNHENKDVKRDLSEAFSGLAEVFQTDFLHLAESEPKVVECIQKAMEADPTALDAHLQQTNYYLNKENEEEAKKSIKIVIDGLANMKEDDDSYDDSFKLNAAKLCVEVSEFSLPIPILETLVLSNDSNYEAYYMLAYCHYKTQNYYTALEYTESLLAKKDLQEDEEIFTATQELKDELDKQDFNQAKDANDMEGQQEGEEEDWMDLE</sequence>
<dbReference type="PANTHER" id="PTHR44943">
    <property type="entry name" value="CELLULOSE SYNTHASE OPERON PROTEIN C"/>
    <property type="match status" value="1"/>
</dbReference>
<gene>
    <name evidence="4" type="ORF">TTHERM_000765349</name>
</gene>
<accession>W7XFM3</accession>
<feature type="region of interest" description="Disordered" evidence="3">
    <location>
        <begin position="303"/>
        <end position="332"/>
    </location>
</feature>
<evidence type="ECO:0000313" key="4">
    <source>
        <dbReference type="EMBL" id="EWS71614.1"/>
    </source>
</evidence>
<dbReference type="eggNOG" id="ENOG502R2E0">
    <property type="taxonomic scope" value="Eukaryota"/>
</dbReference>
<name>W7XFM3_TETTS</name>
<evidence type="ECO:0000313" key="5">
    <source>
        <dbReference type="Proteomes" id="UP000009168"/>
    </source>
</evidence>
<evidence type="ECO:0000256" key="1">
    <source>
        <dbReference type="ARBA" id="ARBA00022737"/>
    </source>
</evidence>
<dbReference type="PANTHER" id="PTHR44943:SF8">
    <property type="entry name" value="TPR REPEAT-CONTAINING PROTEIN MJ0263"/>
    <property type="match status" value="1"/>
</dbReference>
<organism evidence="4 5">
    <name type="scientific">Tetrahymena thermophila (strain SB210)</name>
    <dbReference type="NCBI Taxonomy" id="312017"/>
    <lineage>
        <taxon>Eukaryota</taxon>
        <taxon>Sar</taxon>
        <taxon>Alveolata</taxon>
        <taxon>Ciliophora</taxon>
        <taxon>Intramacronucleata</taxon>
        <taxon>Oligohymenophorea</taxon>
        <taxon>Hymenostomatida</taxon>
        <taxon>Tetrahymenina</taxon>
        <taxon>Tetrahymenidae</taxon>
        <taxon>Tetrahymena</taxon>
    </lineage>
</organism>
<dbReference type="Proteomes" id="UP000009168">
    <property type="component" value="Unassembled WGS sequence"/>
</dbReference>
<dbReference type="KEGG" id="tet:TTHERM_000765349"/>
<dbReference type="HOGENOM" id="CLU_838065_0_0_1"/>
<feature type="compositionally biased region" description="Acidic residues" evidence="3">
    <location>
        <begin position="319"/>
        <end position="332"/>
    </location>
</feature>
<dbReference type="CDD" id="cd24142">
    <property type="entry name" value="ACL4-like"/>
    <property type="match status" value="1"/>
</dbReference>
<evidence type="ECO:0000256" key="3">
    <source>
        <dbReference type="SAM" id="MobiDB-lite"/>
    </source>
</evidence>
<dbReference type="AlphaFoldDB" id="W7XFM3"/>
<keyword evidence="2" id="KW-0802">TPR repeat</keyword>
<proteinExistence type="predicted"/>
<keyword evidence="1" id="KW-0677">Repeat</keyword>
<reference evidence="5" key="1">
    <citation type="journal article" date="2006" name="PLoS Biol.">
        <title>Macronuclear genome sequence of the ciliate Tetrahymena thermophila, a model eukaryote.</title>
        <authorList>
            <person name="Eisen J.A."/>
            <person name="Coyne R.S."/>
            <person name="Wu M."/>
            <person name="Wu D."/>
            <person name="Thiagarajan M."/>
            <person name="Wortman J.R."/>
            <person name="Badger J.H."/>
            <person name="Ren Q."/>
            <person name="Amedeo P."/>
            <person name="Jones K.M."/>
            <person name="Tallon L.J."/>
            <person name="Delcher A.L."/>
            <person name="Salzberg S.L."/>
            <person name="Silva J.C."/>
            <person name="Haas B.J."/>
            <person name="Majoros W.H."/>
            <person name="Farzad M."/>
            <person name="Carlton J.M."/>
            <person name="Smith R.K. Jr."/>
            <person name="Garg J."/>
            <person name="Pearlman R.E."/>
            <person name="Karrer K.M."/>
            <person name="Sun L."/>
            <person name="Manning G."/>
            <person name="Elde N.C."/>
            <person name="Turkewitz A.P."/>
            <person name="Asai D.J."/>
            <person name="Wilkes D.E."/>
            <person name="Wang Y."/>
            <person name="Cai H."/>
            <person name="Collins K."/>
            <person name="Stewart B.A."/>
            <person name="Lee S.R."/>
            <person name="Wilamowska K."/>
            <person name="Weinberg Z."/>
            <person name="Ruzzo W.L."/>
            <person name="Wloga D."/>
            <person name="Gaertig J."/>
            <person name="Frankel J."/>
            <person name="Tsao C.-C."/>
            <person name="Gorovsky M.A."/>
            <person name="Keeling P.J."/>
            <person name="Waller R.F."/>
            <person name="Patron N.J."/>
            <person name="Cherry J.M."/>
            <person name="Stover N.A."/>
            <person name="Krieger C.J."/>
            <person name="del Toro C."/>
            <person name="Ryder H.F."/>
            <person name="Williamson S.C."/>
            <person name="Barbeau R.A."/>
            <person name="Hamilton E.P."/>
            <person name="Orias E."/>
        </authorList>
    </citation>
    <scope>NUCLEOTIDE SEQUENCE [LARGE SCALE GENOMIC DNA]</scope>
    <source>
        <strain evidence="5">SB210</strain>
    </source>
</reference>